<keyword evidence="1" id="KW-0328">Glycosyltransferase</keyword>
<keyword evidence="6" id="KW-1185">Reference proteome</keyword>
<dbReference type="Proteomes" id="UP000482084">
    <property type="component" value="Unassembled WGS sequence"/>
</dbReference>
<dbReference type="AlphaFoldDB" id="A0A6L4X2C2"/>
<dbReference type="EMBL" id="WBSM01000001">
    <property type="protein sequence ID" value="KAB8289135.1"/>
    <property type="molecule type" value="Genomic_DNA"/>
</dbReference>
<evidence type="ECO:0000313" key="6">
    <source>
        <dbReference type="Proteomes" id="UP000482084"/>
    </source>
</evidence>
<evidence type="ECO:0000256" key="1">
    <source>
        <dbReference type="ARBA" id="ARBA00022676"/>
    </source>
</evidence>
<dbReference type="PANTHER" id="PTHR12526">
    <property type="entry name" value="GLYCOSYLTRANSFERASE"/>
    <property type="match status" value="1"/>
</dbReference>
<dbReference type="SUPFAM" id="SSF53756">
    <property type="entry name" value="UDP-Glycosyltransferase/glycogen phosphorylase"/>
    <property type="match status" value="1"/>
</dbReference>
<evidence type="ECO:0000259" key="4">
    <source>
        <dbReference type="Pfam" id="PF13579"/>
    </source>
</evidence>
<reference evidence="5 6" key="1">
    <citation type="submission" date="2019-10" db="EMBL/GenBank/DDBJ databases">
        <title>Characterization of the phylogenetic diversity of two novel species belonging to the genus Bifidobacterium: Bifidobacterium cebidarum sp. nov. and Bifidobacterium leontopitheci sp. nov.</title>
        <authorList>
            <person name="Lugli G.A."/>
            <person name="Duranti S."/>
            <person name="Milani C."/>
            <person name="Turroni F."/>
            <person name="Ventura M."/>
        </authorList>
    </citation>
    <scope>NUCLEOTIDE SEQUENCE [LARGE SCALE GENOMIC DNA]</scope>
    <source>
        <strain evidence="5 6">DSM 100688</strain>
    </source>
</reference>
<dbReference type="Pfam" id="PF00534">
    <property type="entry name" value="Glycos_transf_1"/>
    <property type="match status" value="1"/>
</dbReference>
<dbReference type="GO" id="GO:0016757">
    <property type="term" value="F:glycosyltransferase activity"/>
    <property type="evidence" value="ECO:0007669"/>
    <property type="project" value="UniProtKB-KW"/>
</dbReference>
<protein>
    <submittedName>
        <fullName evidence="5">Exopolysaccharide biosynthesis protein</fullName>
    </submittedName>
</protein>
<evidence type="ECO:0000313" key="5">
    <source>
        <dbReference type="EMBL" id="KAB8289135.1"/>
    </source>
</evidence>
<gene>
    <name evidence="5" type="ORF">DSM100688_0215</name>
</gene>
<proteinExistence type="predicted"/>
<dbReference type="RefSeq" id="WP_239519269.1">
    <property type="nucleotide sequence ID" value="NZ_WBSM01000001.1"/>
</dbReference>
<dbReference type="Pfam" id="PF13579">
    <property type="entry name" value="Glyco_trans_4_4"/>
    <property type="match status" value="1"/>
</dbReference>
<dbReference type="InterPro" id="IPR028098">
    <property type="entry name" value="Glyco_trans_4-like_N"/>
</dbReference>
<dbReference type="InterPro" id="IPR001296">
    <property type="entry name" value="Glyco_trans_1"/>
</dbReference>
<feature type="domain" description="Glycosyltransferase subfamily 4-like N-terminal" evidence="4">
    <location>
        <begin position="28"/>
        <end position="196"/>
    </location>
</feature>
<evidence type="ECO:0000259" key="3">
    <source>
        <dbReference type="Pfam" id="PF00534"/>
    </source>
</evidence>
<sequence>MSGNRYGHGPGMDSDRRLRVLIVQEAMGGCGRHVADLVTGLDPSRFAVTVLYGTSRMDAYYRSRMPELRRHARMIPCDDLRRNIDPRHDLSALAAAVRTIRHVRPDIVHCHSTKGGVIGRAAAWLCRVPVVLYTPHAYAFQSPQVRRWKRRLYTAAELVMARAATTCTFNVSEGERDIALARHLAAPDRLRVIVNGLADVPMPSRRQARQRAGLPQDVPIVGVVARLVDQKDPMTAARIARLLIARDPRVHVAFVGSGPLEGDVRGFCTACGIDANVHFLGDRSDADTLVAAFDVSLLCSLYEGLPYSLIESIRAGVPVAASDVTGSEEVVCEGRNGLLFPVGDEIAGAAAVERLLADPLPRERVRERFLTRFRVEDMLENIAAQYVARAGVAGRNAA</sequence>
<name>A0A6L4X2C2_9BIFI</name>
<comment type="caution">
    <text evidence="5">The sequence shown here is derived from an EMBL/GenBank/DDBJ whole genome shotgun (WGS) entry which is preliminary data.</text>
</comment>
<organism evidence="5 6">
    <name type="scientific">Bifidobacterium ramosum</name>
    <dbReference type="NCBI Taxonomy" id="1798158"/>
    <lineage>
        <taxon>Bacteria</taxon>
        <taxon>Bacillati</taxon>
        <taxon>Actinomycetota</taxon>
        <taxon>Actinomycetes</taxon>
        <taxon>Bifidobacteriales</taxon>
        <taxon>Bifidobacteriaceae</taxon>
        <taxon>Bifidobacterium</taxon>
    </lineage>
</organism>
<feature type="domain" description="Glycosyl transferase family 1" evidence="3">
    <location>
        <begin position="205"/>
        <end position="367"/>
    </location>
</feature>
<dbReference type="CDD" id="cd03808">
    <property type="entry name" value="GT4_CapM-like"/>
    <property type="match status" value="1"/>
</dbReference>
<dbReference type="Gene3D" id="3.40.50.2000">
    <property type="entry name" value="Glycogen Phosphorylase B"/>
    <property type="match status" value="2"/>
</dbReference>
<evidence type="ECO:0000256" key="2">
    <source>
        <dbReference type="ARBA" id="ARBA00022679"/>
    </source>
</evidence>
<dbReference type="PANTHER" id="PTHR12526:SF630">
    <property type="entry name" value="GLYCOSYLTRANSFERASE"/>
    <property type="match status" value="1"/>
</dbReference>
<accession>A0A6L4X2C2</accession>
<keyword evidence="2" id="KW-0808">Transferase</keyword>